<dbReference type="EMBL" id="JQCD01000022">
    <property type="protein sequence ID" value="KRN77224.1"/>
    <property type="molecule type" value="Genomic_DNA"/>
</dbReference>
<keyword evidence="3" id="KW-1185">Reference proteome</keyword>
<accession>A0A0R2JIY0</accession>
<name>A0A0R2JIY0_9LACO</name>
<organism evidence="2 3">
    <name type="scientific">Weissella minor</name>
    <dbReference type="NCBI Taxonomy" id="1620"/>
    <lineage>
        <taxon>Bacteria</taxon>
        <taxon>Bacillati</taxon>
        <taxon>Bacillota</taxon>
        <taxon>Bacilli</taxon>
        <taxon>Lactobacillales</taxon>
        <taxon>Lactobacillaceae</taxon>
        <taxon>Weissella</taxon>
    </lineage>
</organism>
<sequence>MPLINMLGILMWVAIFIGVLVMLKMFVTALTPIVVSAYKNIEMTIKNASFERPKKQRIHF</sequence>
<dbReference type="RefSeq" id="WP_057787056.1">
    <property type="nucleotide sequence ID" value="NZ_CBDALJ010000001.1"/>
</dbReference>
<proteinExistence type="predicted"/>
<comment type="caution">
    <text evidence="2">The sequence shown here is derived from an EMBL/GenBank/DDBJ whole genome shotgun (WGS) entry which is preliminary data.</text>
</comment>
<protein>
    <submittedName>
        <fullName evidence="2">Uncharacterized protein</fullName>
    </submittedName>
</protein>
<keyword evidence="1" id="KW-1133">Transmembrane helix</keyword>
<dbReference type="AlphaFoldDB" id="A0A0R2JIY0"/>
<dbReference type="STRING" id="1620.IV67_GL000009"/>
<keyword evidence="1" id="KW-0472">Membrane</keyword>
<dbReference type="Proteomes" id="UP000051673">
    <property type="component" value="Unassembled WGS sequence"/>
</dbReference>
<evidence type="ECO:0000256" key="1">
    <source>
        <dbReference type="SAM" id="Phobius"/>
    </source>
</evidence>
<evidence type="ECO:0000313" key="3">
    <source>
        <dbReference type="Proteomes" id="UP000051673"/>
    </source>
</evidence>
<dbReference type="PATRIC" id="fig|1620.3.peg.9"/>
<feature type="transmembrane region" description="Helical" evidence="1">
    <location>
        <begin position="12"/>
        <end position="38"/>
    </location>
</feature>
<evidence type="ECO:0000313" key="2">
    <source>
        <dbReference type="EMBL" id="KRN77224.1"/>
    </source>
</evidence>
<reference evidence="2 3" key="1">
    <citation type="journal article" date="2015" name="Genome Announc.">
        <title>Expanding the biotechnology potential of lactobacilli through comparative genomics of 213 strains and associated genera.</title>
        <authorList>
            <person name="Sun Z."/>
            <person name="Harris H.M."/>
            <person name="McCann A."/>
            <person name="Guo C."/>
            <person name="Argimon S."/>
            <person name="Zhang W."/>
            <person name="Yang X."/>
            <person name="Jeffery I.B."/>
            <person name="Cooney J.C."/>
            <person name="Kagawa T.F."/>
            <person name="Liu W."/>
            <person name="Song Y."/>
            <person name="Salvetti E."/>
            <person name="Wrobel A."/>
            <person name="Rasinkangas P."/>
            <person name="Parkhill J."/>
            <person name="Rea M.C."/>
            <person name="O'Sullivan O."/>
            <person name="Ritari J."/>
            <person name="Douillard F.P."/>
            <person name="Paul Ross R."/>
            <person name="Yang R."/>
            <person name="Briner A.E."/>
            <person name="Felis G.E."/>
            <person name="de Vos W.M."/>
            <person name="Barrangou R."/>
            <person name="Klaenhammer T.R."/>
            <person name="Caufield P.W."/>
            <person name="Cui Y."/>
            <person name="Zhang H."/>
            <person name="O'Toole P.W."/>
        </authorList>
    </citation>
    <scope>NUCLEOTIDE SEQUENCE [LARGE SCALE GENOMIC DNA]</scope>
    <source>
        <strain evidence="2 3">DSM 20014</strain>
    </source>
</reference>
<keyword evidence="1" id="KW-0812">Transmembrane</keyword>
<gene>
    <name evidence="2" type="ORF">IV67_GL000009</name>
</gene>